<organism evidence="1 2">
    <name type="scientific">Pristionchus entomophagus</name>
    <dbReference type="NCBI Taxonomy" id="358040"/>
    <lineage>
        <taxon>Eukaryota</taxon>
        <taxon>Metazoa</taxon>
        <taxon>Ecdysozoa</taxon>
        <taxon>Nematoda</taxon>
        <taxon>Chromadorea</taxon>
        <taxon>Rhabditida</taxon>
        <taxon>Rhabditina</taxon>
        <taxon>Diplogasteromorpha</taxon>
        <taxon>Diplogasteroidea</taxon>
        <taxon>Neodiplogasteridae</taxon>
        <taxon>Pristionchus</taxon>
    </lineage>
</organism>
<feature type="non-terminal residue" evidence="1">
    <location>
        <position position="63"/>
    </location>
</feature>
<dbReference type="EMBL" id="BTSX01000001">
    <property type="protein sequence ID" value="GMS78823.1"/>
    <property type="molecule type" value="Genomic_DNA"/>
</dbReference>
<evidence type="ECO:0000313" key="1">
    <source>
        <dbReference type="EMBL" id="GMS78823.1"/>
    </source>
</evidence>
<dbReference type="AlphaFoldDB" id="A0AAV5SDS0"/>
<keyword evidence="2" id="KW-1185">Reference proteome</keyword>
<evidence type="ECO:0000313" key="2">
    <source>
        <dbReference type="Proteomes" id="UP001432027"/>
    </source>
</evidence>
<proteinExistence type="predicted"/>
<gene>
    <name evidence="1" type="ORF">PENTCL1PPCAC_998</name>
</gene>
<name>A0AAV5SDS0_9BILA</name>
<sequence length="63" mass="6911">MELALARRFGLLVPRVHAPAHLQHVILVAGHETNISGVVAVLIIVLLELLPCRDALGDELRDR</sequence>
<accession>A0AAV5SDS0</accession>
<evidence type="ECO:0008006" key="3">
    <source>
        <dbReference type="Google" id="ProtNLM"/>
    </source>
</evidence>
<reference evidence="1" key="1">
    <citation type="submission" date="2023-10" db="EMBL/GenBank/DDBJ databases">
        <title>Genome assembly of Pristionchus species.</title>
        <authorList>
            <person name="Yoshida K."/>
            <person name="Sommer R.J."/>
        </authorList>
    </citation>
    <scope>NUCLEOTIDE SEQUENCE</scope>
    <source>
        <strain evidence="1">RS0144</strain>
    </source>
</reference>
<protein>
    <recommendedName>
        <fullName evidence="3">G protein-coupled receptor</fullName>
    </recommendedName>
</protein>
<dbReference type="Proteomes" id="UP001432027">
    <property type="component" value="Unassembled WGS sequence"/>
</dbReference>
<comment type="caution">
    <text evidence="1">The sequence shown here is derived from an EMBL/GenBank/DDBJ whole genome shotgun (WGS) entry which is preliminary data.</text>
</comment>